<dbReference type="AlphaFoldDB" id="A0A926Q4G1"/>
<dbReference type="InterPro" id="IPR045607">
    <property type="entry name" value="DUF6452"/>
</dbReference>
<dbReference type="RefSeq" id="WP_187965998.1">
    <property type="nucleotide sequence ID" value="NZ_JACVDC010000038.1"/>
</dbReference>
<comment type="caution">
    <text evidence="2">The sequence shown here is derived from an EMBL/GenBank/DDBJ whole genome shotgun (WGS) entry which is preliminary data.</text>
</comment>
<dbReference type="EMBL" id="JACVDC010000038">
    <property type="protein sequence ID" value="MBC9796855.1"/>
    <property type="molecule type" value="Genomic_DNA"/>
</dbReference>
<name>A0A926Q4G1_9FLAO</name>
<gene>
    <name evidence="2" type="ORF">IBL28_12820</name>
</gene>
<dbReference type="PROSITE" id="PS51257">
    <property type="entry name" value="PROKAR_LIPOPROTEIN"/>
    <property type="match status" value="1"/>
</dbReference>
<feature type="signal peptide" evidence="1">
    <location>
        <begin position="1"/>
        <end position="20"/>
    </location>
</feature>
<protein>
    <recommendedName>
        <fullName evidence="4">Lipoprotein</fullName>
    </recommendedName>
</protein>
<evidence type="ECO:0000313" key="3">
    <source>
        <dbReference type="Proteomes" id="UP000653730"/>
    </source>
</evidence>
<evidence type="ECO:0008006" key="4">
    <source>
        <dbReference type="Google" id="ProtNLM"/>
    </source>
</evidence>
<accession>A0A926Q4G1</accession>
<proteinExistence type="predicted"/>
<evidence type="ECO:0000256" key="1">
    <source>
        <dbReference type="SAM" id="SignalP"/>
    </source>
</evidence>
<dbReference type="Pfam" id="PF20050">
    <property type="entry name" value="DUF6452"/>
    <property type="match status" value="1"/>
</dbReference>
<keyword evidence="3" id="KW-1185">Reference proteome</keyword>
<evidence type="ECO:0000313" key="2">
    <source>
        <dbReference type="EMBL" id="MBC9796855.1"/>
    </source>
</evidence>
<reference evidence="2 3" key="1">
    <citation type="submission" date="2020-09" db="EMBL/GenBank/DDBJ databases">
        <title>Sinomicrobium weinanense sp. nov., a halophilic bacteria isolated from saline-alkali soil.</title>
        <authorList>
            <person name="Wu P."/>
            <person name="Ren H."/>
            <person name="Mei Y."/>
            <person name="Liang Y."/>
            <person name="Chen Z."/>
        </authorList>
    </citation>
    <scope>NUCLEOTIDE SEQUENCE [LARGE SCALE GENOMIC DNA]</scope>
    <source>
        <strain evidence="2 3">FJxs</strain>
    </source>
</reference>
<sequence length="175" mass="19715">MKRLALAFFLTGLAAVFLLGCEKDDICPEDSATTPLVVITFHNDNDPGSLKEVPSLRVIGRDKDKPVETFADSTYIDSIAIPLKVFANETIYAFTRHTQEITDAGDTITVTNADTLTFDYRTEQQFISRACGFITNYSELNVIEDQEDENRWISYLEVANPTVENQNTTHVKIFH</sequence>
<dbReference type="Proteomes" id="UP000653730">
    <property type="component" value="Unassembled WGS sequence"/>
</dbReference>
<keyword evidence="1" id="KW-0732">Signal</keyword>
<organism evidence="2 3">
    <name type="scientific">Sinomicrobium weinanense</name>
    <dbReference type="NCBI Taxonomy" id="2842200"/>
    <lineage>
        <taxon>Bacteria</taxon>
        <taxon>Pseudomonadati</taxon>
        <taxon>Bacteroidota</taxon>
        <taxon>Flavobacteriia</taxon>
        <taxon>Flavobacteriales</taxon>
        <taxon>Flavobacteriaceae</taxon>
        <taxon>Sinomicrobium</taxon>
    </lineage>
</organism>
<feature type="chain" id="PRO_5037220480" description="Lipoprotein" evidence="1">
    <location>
        <begin position="21"/>
        <end position="175"/>
    </location>
</feature>